<name>B0ME66_ANACD</name>
<sequence>MKKGLIKSKTICLQKVHMTDRKGRERMKKQWKRCMAAAALTLALGIGSGPEMLRALGTEQEMPGKSGGGYFRIN</sequence>
<dbReference type="Proteomes" id="UP000004935">
    <property type="component" value="Unassembled WGS sequence"/>
</dbReference>
<reference evidence="1" key="1">
    <citation type="submission" date="2007-11" db="EMBL/GenBank/DDBJ databases">
        <authorList>
            <person name="Fulton L."/>
            <person name="Clifton S."/>
            <person name="Fulton B."/>
            <person name="Xu J."/>
            <person name="Minx P."/>
            <person name="Pepin K.H."/>
            <person name="Johnson M."/>
            <person name="Thiruvilangam P."/>
            <person name="Bhonagiri V."/>
            <person name="Nash W.E."/>
            <person name="Mardis E.R."/>
            <person name="Wilson R.K."/>
        </authorList>
    </citation>
    <scope>NUCLEOTIDE SEQUENCE [LARGE SCALE GENOMIC DNA]</scope>
    <source>
        <strain evidence="1">DSM 14662</strain>
    </source>
</reference>
<dbReference type="HOGENOM" id="CLU_2679578_0_0_9"/>
<evidence type="ECO:0000313" key="1">
    <source>
        <dbReference type="EMBL" id="EDR98236.1"/>
    </source>
</evidence>
<protein>
    <submittedName>
        <fullName evidence="1">Uncharacterized protein</fullName>
    </submittedName>
</protein>
<evidence type="ECO:0000313" key="2">
    <source>
        <dbReference type="Proteomes" id="UP000004935"/>
    </source>
</evidence>
<accession>B0ME66</accession>
<gene>
    <name evidence="1" type="ORF">ANACAC_01860</name>
</gene>
<proteinExistence type="predicted"/>
<comment type="caution">
    <text evidence="1">The sequence shown here is derived from an EMBL/GenBank/DDBJ whole genome shotgun (WGS) entry which is preliminary data.</text>
</comment>
<dbReference type="STRING" id="411490.ANACAC_01860"/>
<dbReference type="AlphaFoldDB" id="B0ME66"/>
<keyword evidence="2" id="KW-1185">Reference proteome</keyword>
<dbReference type="EMBL" id="ABAX03000012">
    <property type="protein sequence ID" value="EDR98236.1"/>
    <property type="molecule type" value="Genomic_DNA"/>
</dbReference>
<reference evidence="1" key="2">
    <citation type="submission" date="2013-11" db="EMBL/GenBank/DDBJ databases">
        <title>Draft genome sequence of Anaerostipes caccae (DSM 14662).</title>
        <authorList>
            <person name="Sudarsanam P."/>
            <person name="Ley R."/>
            <person name="Guruge J."/>
            <person name="Turnbaugh P.J."/>
            <person name="Mahowald M."/>
            <person name="Liep D."/>
            <person name="Gordon J."/>
        </authorList>
    </citation>
    <scope>NUCLEOTIDE SEQUENCE</scope>
    <source>
        <strain evidence="1">DSM 14662</strain>
    </source>
</reference>
<organism evidence="1 2">
    <name type="scientific">Anaerostipes caccae (strain DSM 14662 / CCUG 47493 / JCM 13470 / NCIMB 13811 / L1-92)</name>
    <dbReference type="NCBI Taxonomy" id="411490"/>
    <lineage>
        <taxon>Bacteria</taxon>
        <taxon>Bacillati</taxon>
        <taxon>Bacillota</taxon>
        <taxon>Clostridia</taxon>
        <taxon>Lachnospirales</taxon>
        <taxon>Lachnospiraceae</taxon>
        <taxon>Anaerostipes</taxon>
    </lineage>
</organism>